<dbReference type="Proteomes" id="UP001321018">
    <property type="component" value="Unassembled WGS sequence"/>
</dbReference>
<feature type="transmembrane region" description="Helical" evidence="1">
    <location>
        <begin position="34"/>
        <end position="55"/>
    </location>
</feature>
<comment type="caution">
    <text evidence="3">The sequence shown here is derived from an EMBL/GenBank/DDBJ whole genome shotgun (WGS) entry which is preliminary data.</text>
</comment>
<evidence type="ECO:0000313" key="6">
    <source>
        <dbReference type="Proteomes" id="UP001321018"/>
    </source>
</evidence>
<keyword evidence="5" id="KW-1185">Reference proteome</keyword>
<name>A0AAP2YVU3_9EURY</name>
<protein>
    <recommendedName>
        <fullName evidence="2">DUF7382 domain-containing protein</fullName>
    </recommendedName>
</protein>
<dbReference type="RefSeq" id="WP_338002273.1">
    <property type="nucleotide sequence ID" value="NZ_JAOPKA010000001.1"/>
</dbReference>
<dbReference type="Proteomes" id="UP001320972">
    <property type="component" value="Unassembled WGS sequence"/>
</dbReference>
<evidence type="ECO:0000313" key="4">
    <source>
        <dbReference type="EMBL" id="MCU4971424.1"/>
    </source>
</evidence>
<evidence type="ECO:0000313" key="5">
    <source>
        <dbReference type="Proteomes" id="UP001320972"/>
    </source>
</evidence>
<dbReference type="Pfam" id="PF24107">
    <property type="entry name" value="DUF7382"/>
    <property type="match status" value="1"/>
</dbReference>
<feature type="domain" description="DUF7382" evidence="2">
    <location>
        <begin position="62"/>
        <end position="116"/>
    </location>
</feature>
<keyword evidence="1" id="KW-0472">Membrane</keyword>
<evidence type="ECO:0000256" key="1">
    <source>
        <dbReference type="SAM" id="Phobius"/>
    </source>
</evidence>
<gene>
    <name evidence="4" type="ORF">OB955_01545</name>
    <name evidence="3" type="ORF">OB960_03400</name>
</gene>
<reference evidence="3 5" key="1">
    <citation type="submission" date="2022-09" db="EMBL/GenBank/DDBJ databases">
        <title>Enrichment on poylsaccharides allowed isolation of novel metabolic and taxonomic groups of Haloarchaea.</title>
        <authorList>
            <person name="Sorokin D.Y."/>
            <person name="Elcheninov A.G."/>
            <person name="Khizhniak T.V."/>
            <person name="Kolganova T.V."/>
            <person name="Kublanov I.V."/>
        </authorList>
    </citation>
    <scope>NUCLEOTIDE SEQUENCE</scope>
    <source>
        <strain evidence="4 5">AArc-m2/3/4</strain>
        <strain evidence="3">AArc-xg1-1</strain>
    </source>
</reference>
<evidence type="ECO:0000259" key="2">
    <source>
        <dbReference type="Pfam" id="PF24107"/>
    </source>
</evidence>
<sequence length="171" mass="18470">MGSKPRTISTPDPSRLKRSFTDDDRAIEGLPIRLVIALIIGVTSLGIMMQILGGIDAFEGDTEVDVEFDDSSIDTSDREVSVYVVDENGNEVTDATVVAEADSARMDNALDGETGQCTGCDENEVEFNFAADAGLELPPDQSTGEIEFTIYPPSDSSWSDDIENNRLLVVD</sequence>
<proteinExistence type="predicted"/>
<evidence type="ECO:0000313" key="3">
    <source>
        <dbReference type="EMBL" id="MCU4740442.1"/>
    </source>
</evidence>
<accession>A0AAP2YVU3</accession>
<keyword evidence="1" id="KW-0812">Transmembrane</keyword>
<dbReference type="EMBL" id="JAOPKA010000001">
    <property type="protein sequence ID" value="MCU4740442.1"/>
    <property type="molecule type" value="Genomic_DNA"/>
</dbReference>
<dbReference type="EMBL" id="JAOPKB010000001">
    <property type="protein sequence ID" value="MCU4971424.1"/>
    <property type="molecule type" value="Genomic_DNA"/>
</dbReference>
<dbReference type="AlphaFoldDB" id="A0AAP2YVU3"/>
<dbReference type="InterPro" id="IPR055806">
    <property type="entry name" value="DUF7382"/>
</dbReference>
<organism evidence="3 6">
    <name type="scientific">Natronoglomus mannanivorans</name>
    <dbReference type="NCBI Taxonomy" id="2979990"/>
    <lineage>
        <taxon>Archaea</taxon>
        <taxon>Methanobacteriati</taxon>
        <taxon>Methanobacteriota</taxon>
        <taxon>Stenosarchaea group</taxon>
        <taxon>Halobacteria</taxon>
        <taxon>Halobacteriales</taxon>
        <taxon>Natrialbaceae</taxon>
        <taxon>Natronoglomus</taxon>
    </lineage>
</organism>
<keyword evidence="1" id="KW-1133">Transmembrane helix</keyword>